<organism evidence="1 2">
    <name type="scientific">Bifidobacterium pseudolongum subsp. globosum</name>
    <dbReference type="NCBI Taxonomy" id="1690"/>
    <lineage>
        <taxon>Bacteria</taxon>
        <taxon>Bacillati</taxon>
        <taxon>Actinomycetota</taxon>
        <taxon>Actinomycetes</taxon>
        <taxon>Bifidobacteriales</taxon>
        <taxon>Bifidobacteriaceae</taxon>
        <taxon>Bifidobacterium</taxon>
    </lineage>
</organism>
<comment type="caution">
    <text evidence="1">The sequence shown here is derived from an EMBL/GenBank/DDBJ whole genome shotgun (WGS) entry which is preliminary data.</text>
</comment>
<protein>
    <recommendedName>
        <fullName evidence="3">DUF4391 domain-containing protein</fullName>
    </recommendedName>
</protein>
<dbReference type="EMBL" id="PCHA01000040">
    <property type="protein sequence ID" value="PKU93113.1"/>
    <property type="molecule type" value="Genomic_DNA"/>
</dbReference>
<proteinExistence type="predicted"/>
<dbReference type="InterPro" id="IPR025503">
    <property type="entry name" value="DUF4391"/>
</dbReference>
<dbReference type="AlphaFoldDB" id="A0A2N3QN65"/>
<dbReference type="Proteomes" id="UP000233722">
    <property type="component" value="Unassembled WGS sequence"/>
</dbReference>
<reference evidence="1 2" key="1">
    <citation type="submission" date="2017-10" db="EMBL/GenBank/DDBJ databases">
        <title>Bifidobacterium genomics.</title>
        <authorList>
            <person name="Lugli G.A."/>
            <person name="Milani C."/>
            <person name="Mancabelli L."/>
        </authorList>
    </citation>
    <scope>NUCLEOTIDE SEQUENCE [LARGE SCALE GENOMIC DNA]</scope>
    <source>
        <strain evidence="1 2">1747B</strain>
    </source>
</reference>
<accession>A0A2N3QN65</accession>
<dbReference type="Pfam" id="PF14335">
    <property type="entry name" value="DUF4391"/>
    <property type="match status" value="1"/>
</dbReference>
<evidence type="ECO:0000313" key="1">
    <source>
        <dbReference type="EMBL" id="PKU93113.1"/>
    </source>
</evidence>
<sequence>MPSALLDHLHLPQQCVLAKPKAIPKSAFTRQANFTARQQRLLTNVERVALIGTLTHATTGMPTHIDDTYDVQSILVLGLNLRETKNTNETIEIIHRALPHPTVLLVEQDRKTLVSLAIPRKSLAEHDAMVVGYHAQTGWVDAYAPDTQALWEKLPYEAQPHGDLLAYAQGLGQNLALWNLREWVGDHARIAPSGMANIREPLIRLETLNAQISQLRALRRNPDTPLRESSRLRVQEHRLAQDAIALAERIQGALR</sequence>
<evidence type="ECO:0000313" key="2">
    <source>
        <dbReference type="Proteomes" id="UP000233722"/>
    </source>
</evidence>
<evidence type="ECO:0008006" key="3">
    <source>
        <dbReference type="Google" id="ProtNLM"/>
    </source>
</evidence>
<name>A0A2N3QN65_9BIFI</name>
<gene>
    <name evidence="1" type="ORF">CQR45_1824</name>
</gene>
<dbReference type="RefSeq" id="WP_101431199.1">
    <property type="nucleotide sequence ID" value="NZ_PCHA01000040.1"/>
</dbReference>